<evidence type="ECO:0000256" key="4">
    <source>
        <dbReference type="ARBA" id="ARBA00023239"/>
    </source>
</evidence>
<dbReference type="PANTHER" id="PTHR33337:SF40">
    <property type="entry name" value="CENP-V_GFA DOMAIN-CONTAINING PROTEIN-RELATED"/>
    <property type="match status" value="1"/>
</dbReference>
<dbReference type="SUPFAM" id="SSF51316">
    <property type="entry name" value="Mss4-like"/>
    <property type="match status" value="1"/>
</dbReference>
<dbReference type="RefSeq" id="WP_241571493.1">
    <property type="nucleotide sequence ID" value="NZ_JAKUML010000010.1"/>
</dbReference>
<evidence type="ECO:0000313" key="7">
    <source>
        <dbReference type="Proteomes" id="UP001139701"/>
    </source>
</evidence>
<name>A0A9X2B911_9GAMM</name>
<evidence type="ECO:0000313" key="6">
    <source>
        <dbReference type="EMBL" id="MCJ8146709.1"/>
    </source>
</evidence>
<dbReference type="GO" id="GO:0016846">
    <property type="term" value="F:carbon-sulfur lyase activity"/>
    <property type="evidence" value="ECO:0007669"/>
    <property type="project" value="InterPro"/>
</dbReference>
<comment type="similarity">
    <text evidence="1">Belongs to the Gfa family.</text>
</comment>
<feature type="domain" description="CENP-V/GFA" evidence="5">
    <location>
        <begin position="1"/>
        <end position="113"/>
    </location>
</feature>
<reference evidence="6" key="1">
    <citation type="submission" date="2022-02" db="EMBL/GenBank/DDBJ databases">
        <title>Acinetobacter A3.8 sp. nov., isolated from Sediment (Zhairuo Island).</title>
        <authorList>
            <person name="Zheng K."/>
        </authorList>
    </citation>
    <scope>NUCLEOTIDE SEQUENCE</scope>
    <source>
        <strain evidence="6">A3.8</strain>
    </source>
</reference>
<dbReference type="InterPro" id="IPR006913">
    <property type="entry name" value="CENP-V/GFA"/>
</dbReference>
<keyword evidence="3" id="KW-0862">Zinc</keyword>
<dbReference type="Gene3D" id="3.90.1590.10">
    <property type="entry name" value="glutathione-dependent formaldehyde- activating enzyme (gfa)"/>
    <property type="match status" value="1"/>
</dbReference>
<gene>
    <name evidence="6" type="ORF">MKI79_07325</name>
</gene>
<dbReference type="EMBL" id="JAKUML010000010">
    <property type="protein sequence ID" value="MCJ8146709.1"/>
    <property type="molecule type" value="Genomic_DNA"/>
</dbReference>
<dbReference type="PANTHER" id="PTHR33337">
    <property type="entry name" value="GFA DOMAIN-CONTAINING PROTEIN"/>
    <property type="match status" value="1"/>
</dbReference>
<evidence type="ECO:0000256" key="1">
    <source>
        <dbReference type="ARBA" id="ARBA00005495"/>
    </source>
</evidence>
<organism evidence="6 7">
    <name type="scientific">Acinetobacter sedimenti</name>
    <dbReference type="NCBI Taxonomy" id="2919922"/>
    <lineage>
        <taxon>Bacteria</taxon>
        <taxon>Pseudomonadati</taxon>
        <taxon>Pseudomonadota</taxon>
        <taxon>Gammaproteobacteria</taxon>
        <taxon>Moraxellales</taxon>
        <taxon>Moraxellaceae</taxon>
        <taxon>Acinetobacter</taxon>
    </lineage>
</organism>
<evidence type="ECO:0000256" key="3">
    <source>
        <dbReference type="ARBA" id="ARBA00022833"/>
    </source>
</evidence>
<evidence type="ECO:0000256" key="2">
    <source>
        <dbReference type="ARBA" id="ARBA00022723"/>
    </source>
</evidence>
<keyword evidence="4" id="KW-0456">Lyase</keyword>
<keyword evidence="7" id="KW-1185">Reference proteome</keyword>
<evidence type="ECO:0000259" key="5">
    <source>
        <dbReference type="PROSITE" id="PS51891"/>
    </source>
</evidence>
<dbReference type="Pfam" id="PF04828">
    <property type="entry name" value="GFA"/>
    <property type="match status" value="1"/>
</dbReference>
<dbReference type="PROSITE" id="PS51891">
    <property type="entry name" value="CENP_V_GFA"/>
    <property type="match status" value="1"/>
</dbReference>
<protein>
    <submittedName>
        <fullName evidence="6">GFA family protein</fullName>
    </submittedName>
</protein>
<dbReference type="Proteomes" id="UP001139701">
    <property type="component" value="Unassembled WGS sequence"/>
</dbReference>
<accession>A0A9X2B911</accession>
<proteinExistence type="inferred from homology"/>
<comment type="caution">
    <text evidence="6">The sequence shown here is derived from an EMBL/GenBank/DDBJ whole genome shotgun (WGS) entry which is preliminary data.</text>
</comment>
<keyword evidence="2" id="KW-0479">Metal-binding</keyword>
<sequence>MQGQCLCGEVKFEIEETSEVAVCHCGMCRKWSGGPHMSLESKRVQISGEHHIQRYESSEWGSRSFCKQCGTNLFYQLNADPQTFYLNSQLFDFPEQAQIVSEIYVDHKPTFYPFFSETAEKLTQADIEKMFSGSF</sequence>
<dbReference type="GO" id="GO:0046872">
    <property type="term" value="F:metal ion binding"/>
    <property type="evidence" value="ECO:0007669"/>
    <property type="project" value="UniProtKB-KW"/>
</dbReference>
<dbReference type="InterPro" id="IPR011057">
    <property type="entry name" value="Mss4-like_sf"/>
</dbReference>
<dbReference type="AlphaFoldDB" id="A0A9X2B911"/>